<proteinExistence type="predicted"/>
<dbReference type="WBParaSite" id="PSAMB.scaffold41size102001.g1086.t1">
    <property type="protein sequence ID" value="PSAMB.scaffold41size102001.g1086.t1"/>
    <property type="gene ID" value="PSAMB.scaffold41size102001.g1086"/>
</dbReference>
<feature type="compositionally biased region" description="Basic residues" evidence="1">
    <location>
        <begin position="726"/>
        <end position="735"/>
    </location>
</feature>
<evidence type="ECO:0000313" key="4">
    <source>
        <dbReference type="Proteomes" id="UP000887566"/>
    </source>
</evidence>
<dbReference type="InterPro" id="IPR002035">
    <property type="entry name" value="VWF_A"/>
</dbReference>
<feature type="compositionally biased region" description="Low complexity" evidence="1">
    <location>
        <begin position="676"/>
        <end position="686"/>
    </location>
</feature>
<reference evidence="5" key="1">
    <citation type="submission" date="2022-11" db="UniProtKB">
        <authorList>
            <consortium name="WormBaseParasite"/>
        </authorList>
    </citation>
    <scope>IDENTIFICATION</scope>
</reference>
<dbReference type="Pfam" id="PF25462">
    <property type="entry name" value="Beta-barrel_INTS6"/>
    <property type="match status" value="1"/>
</dbReference>
<evidence type="ECO:0000256" key="1">
    <source>
        <dbReference type="SAM" id="MobiDB-lite"/>
    </source>
</evidence>
<feature type="compositionally biased region" description="Polar residues" evidence="1">
    <location>
        <begin position="755"/>
        <end position="764"/>
    </location>
</feature>
<feature type="domain" description="VWFA" evidence="2">
    <location>
        <begin position="4"/>
        <end position="131"/>
    </location>
</feature>
<dbReference type="InterPro" id="IPR057413">
    <property type="entry name" value="Beta-barrel_INTS6"/>
</dbReference>
<dbReference type="Proteomes" id="UP000887566">
    <property type="component" value="Unplaced"/>
</dbReference>
<feature type="compositionally biased region" description="Low complexity" evidence="1">
    <location>
        <begin position="696"/>
        <end position="709"/>
    </location>
</feature>
<dbReference type="Pfam" id="PF13519">
    <property type="entry name" value="VWA_2"/>
    <property type="match status" value="1"/>
</dbReference>
<evidence type="ECO:0000259" key="2">
    <source>
        <dbReference type="Pfam" id="PF13519"/>
    </source>
</evidence>
<evidence type="ECO:0000313" key="5">
    <source>
        <dbReference type="WBParaSite" id="PSAMB.scaffold41size102001.g1086.t1"/>
    </source>
</evidence>
<evidence type="ECO:0000259" key="3">
    <source>
        <dbReference type="Pfam" id="PF25462"/>
    </source>
</evidence>
<organism evidence="4 5">
    <name type="scientific">Plectus sambesii</name>
    <dbReference type="NCBI Taxonomy" id="2011161"/>
    <lineage>
        <taxon>Eukaryota</taxon>
        <taxon>Metazoa</taxon>
        <taxon>Ecdysozoa</taxon>
        <taxon>Nematoda</taxon>
        <taxon>Chromadorea</taxon>
        <taxon>Plectida</taxon>
        <taxon>Plectina</taxon>
        <taxon>Plectoidea</taxon>
        <taxon>Plectidae</taxon>
        <taxon>Plectus</taxon>
    </lineage>
</organism>
<dbReference type="InterPro" id="IPR051113">
    <property type="entry name" value="Integrator_subunit6"/>
</dbReference>
<dbReference type="InterPro" id="IPR036465">
    <property type="entry name" value="vWFA_dom_sf"/>
</dbReference>
<feature type="compositionally biased region" description="Polar residues" evidence="1">
    <location>
        <begin position="798"/>
        <end position="808"/>
    </location>
</feature>
<protein>
    <submittedName>
        <fullName evidence="5">VWFA domain-containing protein</fullName>
    </submittedName>
</protein>
<name>A0A914WIC9_9BILA</name>
<keyword evidence="4" id="KW-1185">Reference proteome</keyword>
<dbReference type="GO" id="GO:0034472">
    <property type="term" value="P:snRNA 3'-end processing"/>
    <property type="evidence" value="ECO:0007669"/>
    <property type="project" value="TreeGrafter"/>
</dbReference>
<dbReference type="SUPFAM" id="SSF53300">
    <property type="entry name" value="vWA-like"/>
    <property type="match status" value="1"/>
</dbReference>
<feature type="domain" description="Integrator complex subunit 6-like beta-barrel" evidence="3">
    <location>
        <begin position="282"/>
        <end position="416"/>
    </location>
</feature>
<dbReference type="GO" id="GO:0032039">
    <property type="term" value="C:integrator complex"/>
    <property type="evidence" value="ECO:0007669"/>
    <property type="project" value="TreeGrafter"/>
</dbReference>
<feature type="region of interest" description="Disordered" evidence="1">
    <location>
        <begin position="676"/>
        <end position="846"/>
    </location>
</feature>
<dbReference type="AlphaFoldDB" id="A0A914WIC9"/>
<accession>A0A914WIC9</accession>
<dbReference type="PANTHER" id="PTHR12957">
    <property type="entry name" value="DEAD/H BOX POLYPEPTIDE 26/DICE1-RELATED"/>
    <property type="match status" value="1"/>
</dbReference>
<dbReference type="PANTHER" id="PTHR12957:SF2">
    <property type="entry name" value="INTEGRATOR COMPLEX SUBUNIT 6"/>
    <property type="match status" value="1"/>
</dbReference>
<dbReference type="CDD" id="cd00198">
    <property type="entry name" value="vWFA"/>
    <property type="match status" value="1"/>
</dbReference>
<sequence length="912" mass="101815">MTIVLFLVDTSASMAQKSYLGTSLLDFAKAAVETFLKQRARDPSARGDRYMLMTLEEFPKNVKAGWREGQAIFHEQLKGLKPRGLTTFGPALGESLRFLNLNRMQSGIDNYGCGRYPYYLEPAIIIAITDGNSLTTNGTTNEIALSKPTAIGNELTEEPFRWDQRIFSLVLRLPGHAPKTKFIPGSALPTDSGSIDAMCAATGGRSYCITSHKMLYYCIESLVQKLLQQGVVVKLEKYGADPVPLIANHEERIGSNGVVENGFALAKDVKEEVKVNGEETPAWHQQLCMLISRASRAYPGHWPIPEAFWPETVTSTLPLRKAHPVLQFRCEPCEPLVCHEFPFDKYELEPSPLTQFILDRKQPNYCWQVFVSNSGRFEGLGFPFGYLKASSTVTSVNLVIMPYNYPVLLPLLEEAKQEVSKGRPSLLWKQRFDKYLKTVPFYYFQPLRKALQRMNLGAVMPESDQQYGYGVLSYLTKIKHNARDDIDRACQAVSSRLPATTAVTGPEMVAVKPRNPVSLTSRPELQLLLNNATAETVQALKGDVNEFHGFKVALSESSNRPGPSALFRNPFDIPREKLIDQLRKMRINLEQQLKDTKIPVLEGGRPGTRLKLQHAEDLHNLPVSLMGIYQDYVKQLELTGKAPLREVEPQAIRQHAFGNPFKLDKKNMLVDEVGEGTLLTGSSSGSKQKRPGTPESSSGDSSKSLKSSSAPPRRKAGPLPNGFRREWRRRRRRRLSSAGEDDDDLSSLASDTESVISDTDSTPSLFIDDEEQPSSSNADNQVADWPPVENGREPSLEHANNYSETNHIAQMDKPKATRGSRSPPPRKVARKARDKPSLTPDQMSDKLDQITTKLRRPGTAASAPTLLSTLVTLSPVDQTVCLQHAVEQAKRFKRVGLVDVFNKELDKLRKER</sequence>
<dbReference type="Gene3D" id="3.40.50.410">
    <property type="entry name" value="von Willebrand factor, type A domain"/>
    <property type="match status" value="1"/>
</dbReference>
<dbReference type="FunFam" id="3.40.50.410:FF:000010">
    <property type="entry name" value="Integrator complex subunit 6 like"/>
    <property type="match status" value="1"/>
</dbReference>